<organism evidence="2 3">
    <name type="scientific">Mycetocola tolaasinivorans</name>
    <dbReference type="NCBI Taxonomy" id="76635"/>
    <lineage>
        <taxon>Bacteria</taxon>
        <taxon>Bacillati</taxon>
        <taxon>Actinomycetota</taxon>
        <taxon>Actinomycetes</taxon>
        <taxon>Micrococcales</taxon>
        <taxon>Microbacteriaceae</taxon>
        <taxon>Mycetocola</taxon>
    </lineage>
</organism>
<dbReference type="EMBL" id="RCUX01000006">
    <property type="protein sequence ID" value="RLP75518.1"/>
    <property type="molecule type" value="Genomic_DNA"/>
</dbReference>
<evidence type="ECO:0000313" key="2">
    <source>
        <dbReference type="EMBL" id="RLP75518.1"/>
    </source>
</evidence>
<accession>A0A3L7A6L0</accession>
<sequence length="137" mass="14075">MSQKPSRRTVTTGLTLLLPVLGIVSIAIILYRLSDNTGTAVVAVGPSIAIPLLAVVSLLAVVGPVILAIVDRQERLLLIAAGIFAIAGLANAALTSSLLGGTTHFPFSIAGIAVGLLLCLNRLLLAAERGRFRPATT</sequence>
<keyword evidence="1" id="KW-0472">Membrane</keyword>
<dbReference type="RefSeq" id="WP_121648489.1">
    <property type="nucleotide sequence ID" value="NZ_RCUX01000006.1"/>
</dbReference>
<name>A0A3L7A6L0_9MICO</name>
<feature type="transmembrane region" description="Helical" evidence="1">
    <location>
        <begin position="48"/>
        <end position="69"/>
    </location>
</feature>
<reference evidence="2 3" key="1">
    <citation type="submission" date="2018-10" db="EMBL/GenBank/DDBJ databases">
        <authorList>
            <person name="Li J."/>
        </authorList>
    </citation>
    <scope>NUCLEOTIDE SEQUENCE [LARGE SCALE GENOMIC DNA]</scope>
    <source>
        <strain evidence="2 3">IF 016277</strain>
    </source>
</reference>
<gene>
    <name evidence="2" type="ORF">D9V32_08525</name>
</gene>
<feature type="transmembrane region" description="Helical" evidence="1">
    <location>
        <begin position="12"/>
        <end position="33"/>
    </location>
</feature>
<evidence type="ECO:0000313" key="3">
    <source>
        <dbReference type="Proteomes" id="UP000272503"/>
    </source>
</evidence>
<feature type="transmembrane region" description="Helical" evidence="1">
    <location>
        <begin position="76"/>
        <end position="99"/>
    </location>
</feature>
<feature type="transmembrane region" description="Helical" evidence="1">
    <location>
        <begin position="105"/>
        <end position="125"/>
    </location>
</feature>
<keyword evidence="1" id="KW-1133">Transmembrane helix</keyword>
<protein>
    <submittedName>
        <fullName evidence="2">Uncharacterized protein</fullName>
    </submittedName>
</protein>
<dbReference type="Proteomes" id="UP000272503">
    <property type="component" value="Unassembled WGS sequence"/>
</dbReference>
<evidence type="ECO:0000256" key="1">
    <source>
        <dbReference type="SAM" id="Phobius"/>
    </source>
</evidence>
<proteinExistence type="predicted"/>
<comment type="caution">
    <text evidence="2">The sequence shown here is derived from an EMBL/GenBank/DDBJ whole genome shotgun (WGS) entry which is preliminary data.</text>
</comment>
<dbReference type="AlphaFoldDB" id="A0A3L7A6L0"/>
<keyword evidence="3" id="KW-1185">Reference proteome</keyword>
<keyword evidence="1" id="KW-0812">Transmembrane</keyword>